<organism evidence="2 3">
    <name type="scientific">Emiliania huxleyi (strain CCMP1516)</name>
    <dbReference type="NCBI Taxonomy" id="280463"/>
    <lineage>
        <taxon>Eukaryota</taxon>
        <taxon>Haptista</taxon>
        <taxon>Haptophyta</taxon>
        <taxon>Prymnesiophyceae</taxon>
        <taxon>Isochrysidales</taxon>
        <taxon>Noelaerhabdaceae</taxon>
        <taxon>Emiliania</taxon>
    </lineage>
</organism>
<proteinExistence type="predicted"/>
<evidence type="ECO:0000259" key="1">
    <source>
        <dbReference type="PROSITE" id="PS50206"/>
    </source>
</evidence>
<dbReference type="PaxDb" id="2903-EOD35199"/>
<dbReference type="Pfam" id="PF00581">
    <property type="entry name" value="Rhodanese"/>
    <property type="match status" value="1"/>
</dbReference>
<dbReference type="PROSITE" id="PS50206">
    <property type="entry name" value="RHODANESE_3"/>
    <property type="match status" value="1"/>
</dbReference>
<name>A0A0D3KHG4_EMIH1</name>
<evidence type="ECO:0000313" key="2">
    <source>
        <dbReference type="EnsemblProtists" id="EOD35199"/>
    </source>
</evidence>
<dbReference type="PANTHER" id="PTHR44086">
    <property type="entry name" value="THIOSULFATE SULFURTRANSFERASE RDL2, MITOCHONDRIAL-RELATED"/>
    <property type="match status" value="1"/>
</dbReference>
<evidence type="ECO:0000313" key="3">
    <source>
        <dbReference type="Proteomes" id="UP000013827"/>
    </source>
</evidence>
<dbReference type="AlphaFoldDB" id="A0A0D3KHG4"/>
<dbReference type="KEGG" id="ehx:EMIHUDRAFT_110892"/>
<dbReference type="SUPFAM" id="SSF52821">
    <property type="entry name" value="Rhodanese/Cell cycle control phosphatase"/>
    <property type="match status" value="1"/>
</dbReference>
<dbReference type="PANTHER" id="PTHR44086:SF10">
    <property type="entry name" value="THIOSULFATE SULFURTRANSFERASE_RHODANESE-LIKE DOMAIN-CONTAINING PROTEIN 3"/>
    <property type="match status" value="1"/>
</dbReference>
<dbReference type="InterPro" id="IPR001763">
    <property type="entry name" value="Rhodanese-like_dom"/>
</dbReference>
<dbReference type="OMA" id="KEEWDAG"/>
<sequence>MVVASAPPPPLLPPHLEDLREELESGEAQLFDVREPGEAAMGMLRSADLVPLSALERGLQKAQIVERYPQVDPARLTYVHCAAGIRVHPATALLQQAGFERVVPLQEGYAALLQYGFEPKEEE</sequence>
<dbReference type="Proteomes" id="UP000013827">
    <property type="component" value="Unassembled WGS sequence"/>
</dbReference>
<dbReference type="GeneID" id="17280470"/>
<dbReference type="HOGENOM" id="CLU_2019578_0_0_1"/>
<dbReference type="RefSeq" id="XP_005787628.1">
    <property type="nucleotide sequence ID" value="XM_005787571.1"/>
</dbReference>
<dbReference type="Gene3D" id="3.40.250.10">
    <property type="entry name" value="Rhodanese-like domain"/>
    <property type="match status" value="1"/>
</dbReference>
<dbReference type="CDD" id="cd00158">
    <property type="entry name" value="RHOD"/>
    <property type="match status" value="1"/>
</dbReference>
<dbReference type="InterPro" id="IPR036873">
    <property type="entry name" value="Rhodanese-like_dom_sf"/>
</dbReference>
<dbReference type="EnsemblProtists" id="EOD35199">
    <property type="protein sequence ID" value="EOD35199"/>
    <property type="gene ID" value="EMIHUDRAFT_110892"/>
</dbReference>
<feature type="domain" description="Rhodanese" evidence="1">
    <location>
        <begin position="24"/>
        <end position="121"/>
    </location>
</feature>
<accession>A0A0D3KHG4</accession>
<dbReference type="SMART" id="SM00450">
    <property type="entry name" value="RHOD"/>
    <property type="match status" value="1"/>
</dbReference>
<dbReference type="GO" id="GO:0004792">
    <property type="term" value="F:thiosulfate-cyanide sulfurtransferase activity"/>
    <property type="evidence" value="ECO:0007669"/>
    <property type="project" value="TreeGrafter"/>
</dbReference>
<protein>
    <recommendedName>
        <fullName evidence="1">Rhodanese domain-containing protein</fullName>
    </recommendedName>
</protein>
<keyword evidence="3" id="KW-1185">Reference proteome</keyword>
<reference evidence="2" key="2">
    <citation type="submission" date="2024-10" db="UniProtKB">
        <authorList>
            <consortium name="EnsemblProtists"/>
        </authorList>
    </citation>
    <scope>IDENTIFICATION</scope>
</reference>
<reference evidence="3" key="1">
    <citation type="journal article" date="2013" name="Nature">
        <title>Pan genome of the phytoplankton Emiliania underpins its global distribution.</title>
        <authorList>
            <person name="Read B.A."/>
            <person name="Kegel J."/>
            <person name="Klute M.J."/>
            <person name="Kuo A."/>
            <person name="Lefebvre S.C."/>
            <person name="Maumus F."/>
            <person name="Mayer C."/>
            <person name="Miller J."/>
            <person name="Monier A."/>
            <person name="Salamov A."/>
            <person name="Young J."/>
            <person name="Aguilar M."/>
            <person name="Claverie J.M."/>
            <person name="Frickenhaus S."/>
            <person name="Gonzalez K."/>
            <person name="Herman E.K."/>
            <person name="Lin Y.C."/>
            <person name="Napier J."/>
            <person name="Ogata H."/>
            <person name="Sarno A.F."/>
            <person name="Shmutz J."/>
            <person name="Schroeder D."/>
            <person name="de Vargas C."/>
            <person name="Verret F."/>
            <person name="von Dassow P."/>
            <person name="Valentin K."/>
            <person name="Van de Peer Y."/>
            <person name="Wheeler G."/>
            <person name="Dacks J.B."/>
            <person name="Delwiche C.F."/>
            <person name="Dyhrman S.T."/>
            <person name="Glockner G."/>
            <person name="John U."/>
            <person name="Richards T."/>
            <person name="Worden A.Z."/>
            <person name="Zhang X."/>
            <person name="Grigoriev I.V."/>
            <person name="Allen A.E."/>
            <person name="Bidle K."/>
            <person name="Borodovsky M."/>
            <person name="Bowler C."/>
            <person name="Brownlee C."/>
            <person name="Cock J.M."/>
            <person name="Elias M."/>
            <person name="Gladyshev V.N."/>
            <person name="Groth M."/>
            <person name="Guda C."/>
            <person name="Hadaegh A."/>
            <person name="Iglesias-Rodriguez M.D."/>
            <person name="Jenkins J."/>
            <person name="Jones B.M."/>
            <person name="Lawson T."/>
            <person name="Leese F."/>
            <person name="Lindquist E."/>
            <person name="Lobanov A."/>
            <person name="Lomsadze A."/>
            <person name="Malik S.B."/>
            <person name="Marsh M.E."/>
            <person name="Mackinder L."/>
            <person name="Mock T."/>
            <person name="Mueller-Roeber B."/>
            <person name="Pagarete A."/>
            <person name="Parker M."/>
            <person name="Probert I."/>
            <person name="Quesneville H."/>
            <person name="Raines C."/>
            <person name="Rensing S.A."/>
            <person name="Riano-Pachon D.M."/>
            <person name="Richier S."/>
            <person name="Rokitta S."/>
            <person name="Shiraiwa Y."/>
            <person name="Soanes D.M."/>
            <person name="van der Giezen M."/>
            <person name="Wahlund T.M."/>
            <person name="Williams B."/>
            <person name="Wilson W."/>
            <person name="Wolfe G."/>
            <person name="Wurch L.L."/>
        </authorList>
    </citation>
    <scope>NUCLEOTIDE SEQUENCE</scope>
</reference>